<evidence type="ECO:0008006" key="3">
    <source>
        <dbReference type="Google" id="ProtNLM"/>
    </source>
</evidence>
<sequence length="269" mass="32531">MVEVYFHVGLGKTGSKYLQFVFFPALKGVNYIHMTKYKKSKEIIKKAGEGKFLVSREFDRQFEREVKWFSSDFPDAGAIMVLRRHDEWILSQYKRFIKNGHRFSFDEFFNLNNTGFFRIEHMLFYKKIKFLERHFTKKPLVLLYDELRSNPKSFLDKIAAYTGTTYDKSRIKFSKKHTSYSEKQLKFIYVLSKHIDLVPGDSKIKKYLFVYPIRYPVLYLSKYVPDRFVPEVNFMPDRKKLEKIREFFKEDWEKCVDYVEHSNEVLFPH</sequence>
<evidence type="ECO:0000313" key="1">
    <source>
        <dbReference type="EMBL" id="OMH40693.1"/>
    </source>
</evidence>
<reference evidence="1 2" key="1">
    <citation type="submission" date="2016-10" db="EMBL/GenBank/DDBJ databases">
        <title>Genome sequence of a sulfur-reducing bacterium Desulfurobacterium indicum K6013.</title>
        <authorList>
            <person name="Cao J."/>
            <person name="Shao Z."/>
            <person name="Alain K."/>
            <person name="Jebbar M."/>
        </authorList>
    </citation>
    <scope>NUCLEOTIDE SEQUENCE [LARGE SCALE GENOMIC DNA]</scope>
    <source>
        <strain evidence="1 2">K6013</strain>
    </source>
</reference>
<proteinExistence type="predicted"/>
<accession>A0A1R1MLQ9</accession>
<dbReference type="EMBL" id="MOEN01000010">
    <property type="protein sequence ID" value="OMH40693.1"/>
    <property type="molecule type" value="Genomic_DNA"/>
</dbReference>
<dbReference type="STRING" id="1914305.BLW93_03705"/>
<dbReference type="OrthoDB" id="1349535at2"/>
<keyword evidence="2" id="KW-1185">Reference proteome</keyword>
<evidence type="ECO:0000313" key="2">
    <source>
        <dbReference type="Proteomes" id="UP000187408"/>
    </source>
</evidence>
<comment type="caution">
    <text evidence="1">The sequence shown here is derived from an EMBL/GenBank/DDBJ whole genome shotgun (WGS) entry which is preliminary data.</text>
</comment>
<protein>
    <recommendedName>
        <fullName evidence="3">Sulfotransferase domain-containing protein</fullName>
    </recommendedName>
</protein>
<dbReference type="RefSeq" id="WP_076712771.1">
    <property type="nucleotide sequence ID" value="NZ_MOEN01000010.1"/>
</dbReference>
<dbReference type="Gene3D" id="3.40.50.300">
    <property type="entry name" value="P-loop containing nucleotide triphosphate hydrolases"/>
    <property type="match status" value="1"/>
</dbReference>
<dbReference type="AlphaFoldDB" id="A0A1R1MLQ9"/>
<organism evidence="1 2">
    <name type="scientific">Desulfurobacterium indicum</name>
    <dbReference type="NCBI Taxonomy" id="1914305"/>
    <lineage>
        <taxon>Bacteria</taxon>
        <taxon>Pseudomonadati</taxon>
        <taxon>Aquificota</taxon>
        <taxon>Aquificia</taxon>
        <taxon>Desulfurobacteriales</taxon>
        <taxon>Desulfurobacteriaceae</taxon>
        <taxon>Desulfurobacterium</taxon>
    </lineage>
</organism>
<dbReference type="Proteomes" id="UP000187408">
    <property type="component" value="Unassembled WGS sequence"/>
</dbReference>
<name>A0A1R1MLQ9_9BACT</name>
<gene>
    <name evidence="1" type="ORF">BLW93_03705</name>
</gene>
<dbReference type="SUPFAM" id="SSF52540">
    <property type="entry name" value="P-loop containing nucleoside triphosphate hydrolases"/>
    <property type="match status" value="1"/>
</dbReference>
<dbReference type="InterPro" id="IPR027417">
    <property type="entry name" value="P-loop_NTPase"/>
</dbReference>